<feature type="transmembrane region" description="Helical" evidence="8">
    <location>
        <begin position="310"/>
        <end position="327"/>
    </location>
</feature>
<organism evidence="11 12">
    <name type="scientific">Tepidiforma bonchosmolovskayae</name>
    <dbReference type="NCBI Taxonomy" id="2601677"/>
    <lineage>
        <taxon>Bacteria</taxon>
        <taxon>Bacillati</taxon>
        <taxon>Chloroflexota</taxon>
        <taxon>Tepidiformia</taxon>
        <taxon>Tepidiformales</taxon>
        <taxon>Tepidiformaceae</taxon>
        <taxon>Tepidiforma</taxon>
    </lineage>
</organism>
<evidence type="ECO:0000256" key="4">
    <source>
        <dbReference type="ARBA" id="ARBA00022692"/>
    </source>
</evidence>
<dbReference type="EMBL" id="CP042829">
    <property type="protein sequence ID" value="QFG03043.1"/>
    <property type="molecule type" value="Genomic_DNA"/>
</dbReference>
<evidence type="ECO:0000256" key="5">
    <source>
        <dbReference type="ARBA" id="ARBA00022989"/>
    </source>
</evidence>
<keyword evidence="7 8" id="KW-0924">Ammonia transport</keyword>
<comment type="subcellular location">
    <subcellularLocation>
        <location evidence="8">Cell membrane</location>
        <topology evidence="8">Multi-pass membrane protein</topology>
    </subcellularLocation>
    <subcellularLocation>
        <location evidence="1">Membrane</location>
        <topology evidence="1">Multi-pass membrane protein</topology>
    </subcellularLocation>
</comment>
<comment type="similarity">
    <text evidence="2 8">Belongs to the ammonia transporter channel (TC 1.A.11.2) family.</text>
</comment>
<name>A0ABX6C1C1_9CHLR</name>
<feature type="transmembrane region" description="Helical" evidence="8">
    <location>
        <begin position="333"/>
        <end position="352"/>
    </location>
</feature>
<feature type="transmembrane region" description="Helical" evidence="8">
    <location>
        <begin position="244"/>
        <end position="261"/>
    </location>
</feature>
<dbReference type="SUPFAM" id="SSF111352">
    <property type="entry name" value="Ammonium transporter"/>
    <property type="match status" value="1"/>
</dbReference>
<accession>A0ABX6C1C1</accession>
<dbReference type="InterPro" id="IPR018047">
    <property type="entry name" value="Ammonium_transpt_CS"/>
</dbReference>
<proteinExistence type="inferred from homology"/>
<evidence type="ECO:0000256" key="8">
    <source>
        <dbReference type="RuleBase" id="RU362002"/>
    </source>
</evidence>
<feature type="transmembrane region" description="Helical" evidence="8">
    <location>
        <begin position="160"/>
        <end position="180"/>
    </location>
</feature>
<evidence type="ECO:0000259" key="10">
    <source>
        <dbReference type="Pfam" id="PF00909"/>
    </source>
</evidence>
<dbReference type="InterPro" id="IPR029020">
    <property type="entry name" value="Ammonium/urea_transptr"/>
</dbReference>
<sequence>MERRTWLRKLHRPLAVLGGAIFAMAAISAAAAQEPTTEEHVADLLKAVDTAWLLIAGSLVFFMQAGFAMLTGGFVRSKNTANILMKNMIDACVGGLLFWAFGYGLAYGTSSSSNGFIGLGDFFFNNYESFASWFFQYAFAAAAATIVAGSLAERLKFSAYLVYTVVISGFIYPVVVHWAWDVNGWMSAFNKDPFLASGYIDFAGSGVVHMVGGWAGVVGAALLGARLGKYGPGKQVNAIPGHNISIATLGMFILWFGWYGFNPGSTLALTGGGAALAAKVAVNTTLAACAGGVAAVLYSKILTTRYDPGLLINGILAGLVGITAPCATVDPWAAVVIGAVASFLMYLAVLGLDVIRIDDPVGAFPVHGIGGLWGVIAVGLFSSQTGLEQAGYSDPSKYGLLLGGGFEQLGAQLVGAASIIAWVVVTAFILFFGIKVTIGMRVPPEEEEKGLDLLEHGLDSYPDFGPTGPGVFSPGA</sequence>
<dbReference type="Pfam" id="PF00909">
    <property type="entry name" value="Ammonium_transp"/>
    <property type="match status" value="1"/>
</dbReference>
<feature type="signal peptide" evidence="9">
    <location>
        <begin position="1"/>
        <end position="25"/>
    </location>
</feature>
<evidence type="ECO:0000256" key="7">
    <source>
        <dbReference type="ARBA" id="ARBA00023177"/>
    </source>
</evidence>
<dbReference type="RefSeq" id="WP_158066960.1">
    <property type="nucleotide sequence ID" value="NZ_CP042829.1"/>
</dbReference>
<dbReference type="PANTHER" id="PTHR11730">
    <property type="entry name" value="AMMONIUM TRANSPORTER"/>
    <property type="match status" value="1"/>
</dbReference>
<evidence type="ECO:0000256" key="2">
    <source>
        <dbReference type="ARBA" id="ARBA00005887"/>
    </source>
</evidence>
<evidence type="ECO:0000256" key="6">
    <source>
        <dbReference type="ARBA" id="ARBA00023136"/>
    </source>
</evidence>
<feature type="transmembrane region" description="Helical" evidence="8">
    <location>
        <begin position="409"/>
        <end position="432"/>
    </location>
</feature>
<keyword evidence="12" id="KW-1185">Reference proteome</keyword>
<gene>
    <name evidence="11" type="ORF">Tbon_06965</name>
</gene>
<evidence type="ECO:0000313" key="11">
    <source>
        <dbReference type="EMBL" id="QFG03043.1"/>
    </source>
</evidence>
<feature type="transmembrane region" description="Helical" evidence="8">
    <location>
        <begin position="364"/>
        <end position="382"/>
    </location>
</feature>
<dbReference type="PROSITE" id="PS01219">
    <property type="entry name" value="AMMONIUM_TRANSP"/>
    <property type="match status" value="1"/>
</dbReference>
<evidence type="ECO:0000256" key="3">
    <source>
        <dbReference type="ARBA" id="ARBA00022448"/>
    </source>
</evidence>
<dbReference type="InterPro" id="IPR024041">
    <property type="entry name" value="NH4_transpt_AmtB-like_dom"/>
</dbReference>
<feature type="transmembrane region" description="Helical" evidence="8">
    <location>
        <begin position="87"/>
        <end position="110"/>
    </location>
</feature>
<evidence type="ECO:0000256" key="9">
    <source>
        <dbReference type="SAM" id="SignalP"/>
    </source>
</evidence>
<keyword evidence="9" id="KW-0732">Signal</keyword>
<feature type="transmembrane region" description="Helical" evidence="8">
    <location>
        <begin position="130"/>
        <end position="148"/>
    </location>
</feature>
<reference evidence="11 12" key="1">
    <citation type="submission" date="2019-10" db="EMBL/GenBank/DDBJ databases">
        <title>Thermopilla bonchosmolovskayae gen. nov., sp. nov., a moderately thermophilic Chloroflexi bacterium from a Chukotka hot spring (Arctic, Russia), representing a novel classis Thermopillaia, which include previously uncultivated lineage OLB14.</title>
        <authorList>
            <person name="Kochetkova T.V."/>
            <person name="Zayulina K.S."/>
            <person name="Zhigarkov V.S."/>
            <person name="Minaev N.V."/>
            <person name="Novikov A."/>
            <person name="Toshchakov S.V."/>
            <person name="Elcheninov A.G."/>
            <person name="Kublanov I.V."/>
        </authorList>
    </citation>
    <scope>NUCLEOTIDE SEQUENCE [LARGE SCALE GENOMIC DNA]</scope>
    <source>
        <strain evidence="11 12">3753O</strain>
    </source>
</reference>
<feature type="transmembrane region" description="Helical" evidence="8">
    <location>
        <begin position="51"/>
        <end position="75"/>
    </location>
</feature>
<dbReference type="InterPro" id="IPR001905">
    <property type="entry name" value="Ammonium_transpt"/>
</dbReference>
<feature type="transmembrane region" description="Helical" evidence="8">
    <location>
        <begin position="273"/>
        <end position="298"/>
    </location>
</feature>
<evidence type="ECO:0000256" key="1">
    <source>
        <dbReference type="ARBA" id="ARBA00004141"/>
    </source>
</evidence>
<keyword evidence="4 8" id="KW-0812">Transmembrane</keyword>
<feature type="domain" description="Ammonium transporter AmtB-like" evidence="10">
    <location>
        <begin position="51"/>
        <end position="461"/>
    </location>
</feature>
<dbReference type="Gene3D" id="1.10.3430.10">
    <property type="entry name" value="Ammonium transporter AmtB like domains"/>
    <property type="match status" value="1"/>
</dbReference>
<feature type="transmembrane region" description="Helical" evidence="8">
    <location>
        <begin position="200"/>
        <end position="223"/>
    </location>
</feature>
<evidence type="ECO:0000313" key="12">
    <source>
        <dbReference type="Proteomes" id="UP000326331"/>
    </source>
</evidence>
<keyword evidence="6 8" id="KW-0472">Membrane</keyword>
<keyword evidence="3 8" id="KW-0813">Transport</keyword>
<dbReference type="PANTHER" id="PTHR11730:SF6">
    <property type="entry name" value="AMMONIUM TRANSPORTER"/>
    <property type="match status" value="1"/>
</dbReference>
<protein>
    <recommendedName>
        <fullName evidence="8">Ammonium transporter</fullName>
    </recommendedName>
</protein>
<dbReference type="NCBIfam" id="TIGR00836">
    <property type="entry name" value="amt"/>
    <property type="match status" value="1"/>
</dbReference>
<keyword evidence="5 8" id="KW-1133">Transmembrane helix</keyword>
<dbReference type="Proteomes" id="UP000326331">
    <property type="component" value="Chromosome"/>
</dbReference>
<feature type="chain" id="PRO_5046090894" description="Ammonium transporter" evidence="9">
    <location>
        <begin position="26"/>
        <end position="476"/>
    </location>
</feature>